<organism evidence="2 3">
    <name type="scientific">Chelativorans salis</name>
    <dbReference type="NCBI Taxonomy" id="2978478"/>
    <lineage>
        <taxon>Bacteria</taxon>
        <taxon>Pseudomonadati</taxon>
        <taxon>Pseudomonadota</taxon>
        <taxon>Alphaproteobacteria</taxon>
        <taxon>Hyphomicrobiales</taxon>
        <taxon>Phyllobacteriaceae</taxon>
        <taxon>Chelativorans</taxon>
    </lineage>
</organism>
<dbReference type="InterPro" id="IPR051010">
    <property type="entry name" value="BCAA_transport"/>
</dbReference>
<comment type="caution">
    <text evidence="2">The sequence shown here is derived from an EMBL/GenBank/DDBJ whole genome shotgun (WGS) entry which is preliminary data.</text>
</comment>
<dbReference type="RefSeq" id="WP_260901128.1">
    <property type="nucleotide sequence ID" value="NZ_JAOCZP010000002.1"/>
</dbReference>
<keyword evidence="1" id="KW-0813">Transport</keyword>
<accession>A0ABT2LK58</accession>
<dbReference type="PANTHER" id="PTHR30483">
    <property type="entry name" value="LEUCINE-SPECIFIC-BINDING PROTEIN"/>
    <property type="match status" value="1"/>
</dbReference>
<evidence type="ECO:0000313" key="3">
    <source>
        <dbReference type="Proteomes" id="UP001320831"/>
    </source>
</evidence>
<dbReference type="Gene3D" id="3.40.50.2300">
    <property type="match status" value="2"/>
</dbReference>
<keyword evidence="1" id="KW-0029">Amino-acid transport</keyword>
<name>A0ABT2LK58_9HYPH</name>
<dbReference type="Proteomes" id="UP001320831">
    <property type="component" value="Unassembled WGS sequence"/>
</dbReference>
<dbReference type="SUPFAM" id="SSF53822">
    <property type="entry name" value="Periplasmic binding protein-like I"/>
    <property type="match status" value="1"/>
</dbReference>
<sequence length="362" mass="36680">MAVLTCMVAAGCQSSTDALGVGSGEAARGPSVETVGDGSAVIALLLPRSAKDAADYRDGAALAVEDLGGERISLTIYDTGRAGEAAAARAAEAASQGARLVIGPVSATEAEAVAAISPDKRPPVLSLATNAVPAAPDLFTFASDEVDSALDVAAYAAATGEKNILAVVPPRPPARSLERLRKGIGQRGGALVDVVEYAGGRIEVSKSDIGKADAVLILADAAPAAAVAALRATGGLALDALTLGTSAWTREDHAAPVLDEALLALPDQASLKLVADRFREAHRRPLSMQAAYAYDATAIAAGIVRAKGAEALSAATLRADPGFRGATGTFRFNADGSVERLFSIYRLSGGKPILQDPAPESF</sequence>
<gene>
    <name evidence="2" type="ORF">N5A92_06290</name>
</gene>
<proteinExistence type="predicted"/>
<evidence type="ECO:0000313" key="2">
    <source>
        <dbReference type="EMBL" id="MCT7374641.1"/>
    </source>
</evidence>
<dbReference type="EMBL" id="JAOCZP010000002">
    <property type="protein sequence ID" value="MCT7374641.1"/>
    <property type="molecule type" value="Genomic_DNA"/>
</dbReference>
<dbReference type="PANTHER" id="PTHR30483:SF6">
    <property type="entry name" value="PERIPLASMIC BINDING PROTEIN OF ABC TRANSPORTER FOR NATURAL AMINO ACIDS"/>
    <property type="match status" value="1"/>
</dbReference>
<protein>
    <submittedName>
        <fullName evidence="2">ABC transporter substrate-binding protein</fullName>
    </submittedName>
</protein>
<reference evidence="2 3" key="1">
    <citation type="submission" date="2022-09" db="EMBL/GenBank/DDBJ databases">
        <title>Chelativorans salina sp. nov., a novel slightly halophilic bacterium isolated from a saline lake sediment enrichment.</title>
        <authorList>
            <person name="Gao L."/>
            <person name="Fang B.-Z."/>
            <person name="Li W.-J."/>
        </authorList>
    </citation>
    <scope>NUCLEOTIDE SEQUENCE [LARGE SCALE GENOMIC DNA]</scope>
    <source>
        <strain evidence="2 3">EGI FJ00035</strain>
    </source>
</reference>
<dbReference type="InterPro" id="IPR028082">
    <property type="entry name" value="Peripla_BP_I"/>
</dbReference>
<evidence type="ECO:0000256" key="1">
    <source>
        <dbReference type="ARBA" id="ARBA00022970"/>
    </source>
</evidence>
<keyword evidence="3" id="KW-1185">Reference proteome</keyword>